<sequence>MEDMRECSNIEEFAEGSRIKASKNQQDDGKILEIRNFLWIQKQMKEEDFAFLHIQTRSQ</sequence>
<accession>A0A452FZ60</accession>
<dbReference type="GeneTree" id="ENSGT01110000267293"/>
<name>A0A452FZ60_CAPHI</name>
<reference evidence="1 2" key="1">
    <citation type="submission" date="2016-04" db="EMBL/GenBank/DDBJ databases">
        <title>Polished mammalian reference genomes with single-molecule sequencing and chromosome conformation capture applied to the Capra hircus genome.</title>
        <authorList>
            <person name="Bickhart D.M."/>
            <person name="Koren S."/>
            <person name="Rosen B."/>
            <person name="Hastie A."/>
            <person name="Liachko I."/>
            <person name="Sullivan S.T."/>
            <person name="Burton J."/>
            <person name="Sayre B.L."/>
            <person name="Huson H.J."/>
            <person name="Lee J."/>
            <person name="Lam E."/>
            <person name="Kelley C.M."/>
            <person name="Hutchison J.L."/>
            <person name="Zhou Y."/>
            <person name="Sun J."/>
            <person name="Crisa A."/>
            <person name="Schwartz J.C."/>
            <person name="Hammond J.A."/>
            <person name="Schroeder S.G."/>
            <person name="Liu G.E."/>
            <person name="Dunham M."/>
            <person name="Shendure J."/>
            <person name="Sonstegard T.S."/>
            <person name="Phillippy A.M."/>
            <person name="Van Tassell C.P."/>
            <person name="Smith T.P."/>
        </authorList>
    </citation>
    <scope>NUCLEOTIDE SEQUENCE [LARGE SCALE GENOMIC DNA]</scope>
</reference>
<dbReference type="Proteomes" id="UP000291000">
    <property type="component" value="Chromosome 1"/>
</dbReference>
<dbReference type="OMA" id="SHIQMKN"/>
<evidence type="ECO:0000313" key="2">
    <source>
        <dbReference type="Proteomes" id="UP000291000"/>
    </source>
</evidence>
<dbReference type="AlphaFoldDB" id="A0A452FZ60"/>
<protein>
    <submittedName>
        <fullName evidence="1">Uncharacterized protein</fullName>
    </submittedName>
</protein>
<dbReference type="Bgee" id="ENSCHIG00000024677">
    <property type="expression patterns" value="Expressed in prefrontal cortex and 8 other cell types or tissues"/>
</dbReference>
<dbReference type="EMBL" id="LWLT01000001">
    <property type="status" value="NOT_ANNOTATED_CDS"/>
    <property type="molecule type" value="Genomic_DNA"/>
</dbReference>
<keyword evidence="2" id="KW-1185">Reference proteome</keyword>
<proteinExistence type="predicted"/>
<reference evidence="1" key="3">
    <citation type="submission" date="2025-09" db="UniProtKB">
        <authorList>
            <consortium name="Ensembl"/>
        </authorList>
    </citation>
    <scope>IDENTIFICATION</scope>
</reference>
<evidence type="ECO:0000313" key="1">
    <source>
        <dbReference type="Ensembl" id="ENSCHIP00000029608.1"/>
    </source>
</evidence>
<dbReference type="Ensembl" id="ENSCHIT00000037478.1">
    <property type="protein sequence ID" value="ENSCHIP00000029608.1"/>
    <property type="gene ID" value="ENSCHIG00000024677.1"/>
</dbReference>
<reference evidence="1" key="2">
    <citation type="submission" date="2025-08" db="UniProtKB">
        <authorList>
            <consortium name="Ensembl"/>
        </authorList>
    </citation>
    <scope>IDENTIFICATION</scope>
</reference>
<organism evidence="1 2">
    <name type="scientific">Capra hircus</name>
    <name type="common">Goat</name>
    <dbReference type="NCBI Taxonomy" id="9925"/>
    <lineage>
        <taxon>Eukaryota</taxon>
        <taxon>Metazoa</taxon>
        <taxon>Chordata</taxon>
        <taxon>Craniata</taxon>
        <taxon>Vertebrata</taxon>
        <taxon>Euteleostomi</taxon>
        <taxon>Mammalia</taxon>
        <taxon>Eutheria</taxon>
        <taxon>Laurasiatheria</taxon>
        <taxon>Artiodactyla</taxon>
        <taxon>Ruminantia</taxon>
        <taxon>Pecora</taxon>
        <taxon>Bovidae</taxon>
        <taxon>Caprinae</taxon>
        <taxon>Capra</taxon>
    </lineage>
</organism>